<proteinExistence type="predicted"/>
<dbReference type="CDD" id="cd00082">
    <property type="entry name" value="HisKA"/>
    <property type="match status" value="1"/>
</dbReference>
<evidence type="ECO:0000313" key="11">
    <source>
        <dbReference type="Proteomes" id="UP000460257"/>
    </source>
</evidence>
<dbReference type="PROSITE" id="PS50109">
    <property type="entry name" value="HIS_KIN"/>
    <property type="match status" value="1"/>
</dbReference>
<evidence type="ECO:0000256" key="4">
    <source>
        <dbReference type="ARBA" id="ARBA00022553"/>
    </source>
</evidence>
<evidence type="ECO:0000313" key="10">
    <source>
        <dbReference type="EMBL" id="MQN02044.1"/>
    </source>
</evidence>
<comment type="catalytic activity">
    <reaction evidence="1">
        <text>ATP + protein L-histidine = ADP + protein N-phospho-L-histidine.</text>
        <dbReference type="EC" id="2.7.13.3"/>
    </reaction>
</comment>
<dbReference type="Pfam" id="PF00512">
    <property type="entry name" value="HisKA"/>
    <property type="match status" value="1"/>
</dbReference>
<dbReference type="PANTHER" id="PTHR45453:SF1">
    <property type="entry name" value="PHOSPHATE REGULON SENSOR PROTEIN PHOR"/>
    <property type="match status" value="1"/>
</dbReference>
<reference evidence="10" key="1">
    <citation type="journal article" date="2020" name="Appl. Environ. Microbiol.">
        <title>Medium-Chain Fatty Acid Synthesis by 'Candidatus Weimeria bifida' gen. nov., sp. nov., and 'Candidatus Pseudoramibacter fermentans' sp. nov.</title>
        <authorList>
            <person name="Scarborough M.J."/>
            <person name="Myers K.S."/>
            <person name="Donohue T.J."/>
            <person name="Noguera D.R."/>
        </authorList>
    </citation>
    <scope>NUCLEOTIDE SEQUENCE</scope>
    <source>
        <strain evidence="10">LCO1.1</strain>
    </source>
</reference>
<dbReference type="InterPro" id="IPR004358">
    <property type="entry name" value="Sig_transdc_His_kin-like_C"/>
</dbReference>
<gene>
    <name evidence="10" type="ORF">FRC54_09130</name>
</gene>
<dbReference type="Gene3D" id="1.10.287.130">
    <property type="match status" value="1"/>
</dbReference>
<dbReference type="GO" id="GO:0000155">
    <property type="term" value="F:phosphorelay sensor kinase activity"/>
    <property type="evidence" value="ECO:0007669"/>
    <property type="project" value="InterPro"/>
</dbReference>
<feature type="domain" description="Histidine kinase" evidence="9">
    <location>
        <begin position="240"/>
        <end position="449"/>
    </location>
</feature>
<feature type="transmembrane region" description="Helical" evidence="8">
    <location>
        <begin position="12"/>
        <end position="34"/>
    </location>
</feature>
<dbReference type="SMART" id="SM00388">
    <property type="entry name" value="HisKA"/>
    <property type="match status" value="1"/>
</dbReference>
<dbReference type="GO" id="GO:0004721">
    <property type="term" value="F:phosphoprotein phosphatase activity"/>
    <property type="evidence" value="ECO:0007669"/>
    <property type="project" value="TreeGrafter"/>
</dbReference>
<dbReference type="GO" id="GO:0005886">
    <property type="term" value="C:plasma membrane"/>
    <property type="evidence" value="ECO:0007669"/>
    <property type="project" value="TreeGrafter"/>
</dbReference>
<dbReference type="Proteomes" id="UP000460257">
    <property type="component" value="Unassembled WGS sequence"/>
</dbReference>
<evidence type="ECO:0000256" key="2">
    <source>
        <dbReference type="ARBA" id="ARBA00004370"/>
    </source>
</evidence>
<dbReference type="AlphaFoldDB" id="A0A6N7J0D5"/>
<dbReference type="Pfam" id="PF02518">
    <property type="entry name" value="HATPase_c"/>
    <property type="match status" value="1"/>
</dbReference>
<dbReference type="SMART" id="SM00387">
    <property type="entry name" value="HATPase_c"/>
    <property type="match status" value="1"/>
</dbReference>
<dbReference type="InterPro" id="IPR005467">
    <property type="entry name" value="His_kinase_dom"/>
</dbReference>
<keyword evidence="11" id="KW-1185">Reference proteome</keyword>
<keyword evidence="5" id="KW-0808">Transferase</keyword>
<keyword evidence="8" id="KW-0472">Membrane</keyword>
<evidence type="ECO:0000256" key="7">
    <source>
        <dbReference type="ARBA" id="ARBA00023012"/>
    </source>
</evidence>
<evidence type="ECO:0000256" key="6">
    <source>
        <dbReference type="ARBA" id="ARBA00022777"/>
    </source>
</evidence>
<dbReference type="GO" id="GO:0016036">
    <property type="term" value="P:cellular response to phosphate starvation"/>
    <property type="evidence" value="ECO:0007669"/>
    <property type="project" value="TreeGrafter"/>
</dbReference>
<dbReference type="Gene3D" id="3.30.565.10">
    <property type="entry name" value="Histidine kinase-like ATPase, C-terminal domain"/>
    <property type="match status" value="1"/>
</dbReference>
<protein>
    <recommendedName>
        <fullName evidence="3">histidine kinase</fullName>
        <ecNumber evidence="3">2.7.13.3</ecNumber>
    </recommendedName>
</protein>
<sequence>MNEQSIRNLKNKFLVISMLSFITVMVVVGGLIYVGTLVVSRREAHEVTQTIVDNGGSLPSVKTVIKNDQKANNTTASGNSNDDSSTVVSDSPQDNINYFLKTMFGTRRNVLTNKDQWYATRYFSVILDNNDNFIQVKADRIASIDMGQAKQYAKMVSDNAFKFGSVGNYYYQVEKQKHRTLVVFVDCTQQIGLTNRILYMALILLGFGSIVSFLVLRAFSYRAIAPEIKNVEQQKQFITNASHELKTPLAVIKANTQVQEMIGGKDEWTESTMRQVDRMTGLIQNLVTIVRAEEKEDTGDRIDTDISAAIRDTVKSYLPVAENAGETLNQNIGDGIYMKAVESQIRQLATLLIDNAIKYCDDHGTIDVVLLQKGKGIRLQVSNSYANGKNVDYSKFFERFYRADESHNVDKGGYGIGLSIAESLVKQYNGTINVSWKDGIITFDCILKG</sequence>
<evidence type="ECO:0000259" key="9">
    <source>
        <dbReference type="PROSITE" id="PS50109"/>
    </source>
</evidence>
<dbReference type="InterPro" id="IPR003661">
    <property type="entry name" value="HisK_dim/P_dom"/>
</dbReference>
<accession>A0A6N7J0D5</accession>
<comment type="caution">
    <text evidence="10">The sequence shown here is derived from an EMBL/GenBank/DDBJ whole genome shotgun (WGS) entry which is preliminary data.</text>
</comment>
<dbReference type="EC" id="2.7.13.3" evidence="3"/>
<dbReference type="PRINTS" id="PR00344">
    <property type="entry name" value="BCTRLSENSOR"/>
</dbReference>
<feature type="transmembrane region" description="Helical" evidence="8">
    <location>
        <begin position="197"/>
        <end position="219"/>
    </location>
</feature>
<dbReference type="InterPro" id="IPR050351">
    <property type="entry name" value="BphY/WalK/GraS-like"/>
</dbReference>
<dbReference type="EMBL" id="VOGC01000007">
    <property type="protein sequence ID" value="MQN02044.1"/>
    <property type="molecule type" value="Genomic_DNA"/>
</dbReference>
<keyword evidence="8" id="KW-1133">Transmembrane helix</keyword>
<evidence type="ECO:0000256" key="5">
    <source>
        <dbReference type="ARBA" id="ARBA00022679"/>
    </source>
</evidence>
<dbReference type="InterPro" id="IPR036097">
    <property type="entry name" value="HisK_dim/P_sf"/>
</dbReference>
<dbReference type="InterPro" id="IPR003594">
    <property type="entry name" value="HATPase_dom"/>
</dbReference>
<evidence type="ECO:0000256" key="1">
    <source>
        <dbReference type="ARBA" id="ARBA00000085"/>
    </source>
</evidence>
<keyword evidence="8" id="KW-0812">Transmembrane</keyword>
<comment type="subcellular location">
    <subcellularLocation>
        <location evidence="2">Membrane</location>
    </subcellularLocation>
</comment>
<dbReference type="SUPFAM" id="SSF47384">
    <property type="entry name" value="Homodimeric domain of signal transducing histidine kinase"/>
    <property type="match status" value="1"/>
</dbReference>
<keyword evidence="7" id="KW-0902">Two-component regulatory system</keyword>
<dbReference type="CDD" id="cd00075">
    <property type="entry name" value="HATPase"/>
    <property type="match status" value="1"/>
</dbReference>
<keyword evidence="6 10" id="KW-0418">Kinase</keyword>
<dbReference type="InterPro" id="IPR036890">
    <property type="entry name" value="HATPase_C_sf"/>
</dbReference>
<name>A0A6N7J0D5_9FIRM</name>
<evidence type="ECO:0000256" key="8">
    <source>
        <dbReference type="SAM" id="Phobius"/>
    </source>
</evidence>
<dbReference type="PANTHER" id="PTHR45453">
    <property type="entry name" value="PHOSPHATE REGULON SENSOR PROTEIN PHOR"/>
    <property type="match status" value="1"/>
</dbReference>
<keyword evidence="4" id="KW-0597">Phosphoprotein</keyword>
<dbReference type="SUPFAM" id="SSF55874">
    <property type="entry name" value="ATPase domain of HSP90 chaperone/DNA topoisomerase II/histidine kinase"/>
    <property type="match status" value="1"/>
</dbReference>
<organism evidence="10 11">
    <name type="scientific">Candidatus Weimeria bifida</name>
    <dbReference type="NCBI Taxonomy" id="2599074"/>
    <lineage>
        <taxon>Bacteria</taxon>
        <taxon>Bacillati</taxon>
        <taxon>Bacillota</taxon>
        <taxon>Clostridia</taxon>
        <taxon>Lachnospirales</taxon>
        <taxon>Lachnospiraceae</taxon>
        <taxon>Candidatus Weimeria</taxon>
    </lineage>
</organism>
<evidence type="ECO:0000256" key="3">
    <source>
        <dbReference type="ARBA" id="ARBA00012438"/>
    </source>
</evidence>